<gene>
    <name evidence="2" type="ORF">BCR33DRAFT_571290</name>
</gene>
<evidence type="ECO:0000313" key="2">
    <source>
        <dbReference type="EMBL" id="ORY29883.1"/>
    </source>
</evidence>
<reference evidence="2 3" key="1">
    <citation type="submission" date="2016-07" db="EMBL/GenBank/DDBJ databases">
        <title>Pervasive Adenine N6-methylation of Active Genes in Fungi.</title>
        <authorList>
            <consortium name="DOE Joint Genome Institute"/>
            <person name="Mondo S.J."/>
            <person name="Dannebaum R.O."/>
            <person name="Kuo R.C."/>
            <person name="Labutti K."/>
            <person name="Haridas S."/>
            <person name="Kuo A."/>
            <person name="Salamov A."/>
            <person name="Ahrendt S.R."/>
            <person name="Lipzen A."/>
            <person name="Sullivan W."/>
            <person name="Andreopoulos W.B."/>
            <person name="Clum A."/>
            <person name="Lindquist E."/>
            <person name="Daum C."/>
            <person name="Ramamoorthy G.K."/>
            <person name="Gryganskyi A."/>
            <person name="Culley D."/>
            <person name="Magnuson J.K."/>
            <person name="James T.Y."/>
            <person name="O'Malley M.A."/>
            <person name="Stajich J.E."/>
            <person name="Spatafora J.W."/>
            <person name="Visel A."/>
            <person name="Grigoriev I.V."/>
        </authorList>
    </citation>
    <scope>NUCLEOTIDE SEQUENCE [LARGE SCALE GENOMIC DNA]</scope>
    <source>
        <strain evidence="2 3">JEL800</strain>
    </source>
</reference>
<protein>
    <submittedName>
        <fullName evidence="2">Uncharacterized protein</fullName>
    </submittedName>
</protein>
<feature type="region of interest" description="Disordered" evidence="1">
    <location>
        <begin position="1"/>
        <end position="34"/>
    </location>
</feature>
<organism evidence="2 3">
    <name type="scientific">Rhizoclosmatium globosum</name>
    <dbReference type="NCBI Taxonomy" id="329046"/>
    <lineage>
        <taxon>Eukaryota</taxon>
        <taxon>Fungi</taxon>
        <taxon>Fungi incertae sedis</taxon>
        <taxon>Chytridiomycota</taxon>
        <taxon>Chytridiomycota incertae sedis</taxon>
        <taxon>Chytridiomycetes</taxon>
        <taxon>Chytridiales</taxon>
        <taxon>Chytriomycetaceae</taxon>
        <taxon>Rhizoclosmatium</taxon>
    </lineage>
</organism>
<accession>A0A1Y2B4X6</accession>
<proteinExistence type="predicted"/>
<comment type="caution">
    <text evidence="2">The sequence shown here is derived from an EMBL/GenBank/DDBJ whole genome shotgun (WGS) entry which is preliminary data.</text>
</comment>
<dbReference type="EMBL" id="MCGO01000085">
    <property type="protein sequence ID" value="ORY29883.1"/>
    <property type="molecule type" value="Genomic_DNA"/>
</dbReference>
<evidence type="ECO:0000313" key="3">
    <source>
        <dbReference type="Proteomes" id="UP000193642"/>
    </source>
</evidence>
<sequence>MPLEQPATHFTQTQANPSKGRSRRAELEQDVTGNQSCLRSKRVSSLITLPGTQKEASMSRIKDEWSWWRLVVPKRSKV</sequence>
<evidence type="ECO:0000256" key="1">
    <source>
        <dbReference type="SAM" id="MobiDB-lite"/>
    </source>
</evidence>
<name>A0A1Y2B4X6_9FUNG</name>
<keyword evidence="3" id="KW-1185">Reference proteome</keyword>
<dbReference type="AlphaFoldDB" id="A0A1Y2B4X6"/>
<dbReference type="Proteomes" id="UP000193642">
    <property type="component" value="Unassembled WGS sequence"/>
</dbReference>
<feature type="compositionally biased region" description="Polar residues" evidence="1">
    <location>
        <begin position="8"/>
        <end position="19"/>
    </location>
</feature>